<gene>
    <name evidence="19" type="primary">LOC111457046</name>
</gene>
<evidence type="ECO:0000256" key="2">
    <source>
        <dbReference type="ARBA" id="ARBA00004167"/>
    </source>
</evidence>
<comment type="pathway">
    <text evidence="3">Protein modification; protein ubiquitination.</text>
</comment>
<feature type="compositionally biased region" description="Acidic residues" evidence="15">
    <location>
        <begin position="254"/>
        <end position="268"/>
    </location>
</feature>
<evidence type="ECO:0000256" key="14">
    <source>
        <dbReference type="PROSITE-ProRule" id="PRU00175"/>
    </source>
</evidence>
<dbReference type="RefSeq" id="XP_022954939.1">
    <property type="nucleotide sequence ID" value="XM_023099171.1"/>
</dbReference>
<evidence type="ECO:0000256" key="7">
    <source>
        <dbReference type="ARBA" id="ARBA00022723"/>
    </source>
</evidence>
<dbReference type="GeneID" id="111457046"/>
<keyword evidence="5" id="KW-0808">Transferase</keyword>
<keyword evidence="9" id="KW-0833">Ubl conjugation pathway</keyword>
<accession>A0A6J1GUG8</accession>
<organism evidence="18 19">
    <name type="scientific">Cucurbita moschata</name>
    <name type="common">Winter crookneck squash</name>
    <name type="synonym">Cucurbita pepo var. moschata</name>
    <dbReference type="NCBI Taxonomy" id="3662"/>
    <lineage>
        <taxon>Eukaryota</taxon>
        <taxon>Viridiplantae</taxon>
        <taxon>Streptophyta</taxon>
        <taxon>Embryophyta</taxon>
        <taxon>Tracheophyta</taxon>
        <taxon>Spermatophyta</taxon>
        <taxon>Magnoliopsida</taxon>
        <taxon>eudicotyledons</taxon>
        <taxon>Gunneridae</taxon>
        <taxon>Pentapetalae</taxon>
        <taxon>rosids</taxon>
        <taxon>fabids</taxon>
        <taxon>Cucurbitales</taxon>
        <taxon>Cucurbitaceae</taxon>
        <taxon>Cucurbiteae</taxon>
        <taxon>Cucurbita</taxon>
    </lineage>
</organism>
<evidence type="ECO:0000256" key="11">
    <source>
        <dbReference type="ARBA" id="ARBA00022989"/>
    </source>
</evidence>
<dbReference type="PROSITE" id="PS50089">
    <property type="entry name" value="ZF_RING_2"/>
    <property type="match status" value="1"/>
</dbReference>
<dbReference type="PANTHER" id="PTHR45768:SF32">
    <property type="entry name" value="RING-TYPE DOMAIN-CONTAINING PROTEIN"/>
    <property type="match status" value="1"/>
</dbReference>
<keyword evidence="10" id="KW-0862">Zinc</keyword>
<comment type="subcellular location">
    <subcellularLocation>
        <location evidence="2">Membrane</location>
        <topology evidence="2">Single-pass membrane protein</topology>
    </subcellularLocation>
</comment>
<evidence type="ECO:0000256" key="5">
    <source>
        <dbReference type="ARBA" id="ARBA00022679"/>
    </source>
</evidence>
<evidence type="ECO:0000256" key="4">
    <source>
        <dbReference type="ARBA" id="ARBA00012483"/>
    </source>
</evidence>
<evidence type="ECO:0000313" key="19">
    <source>
        <dbReference type="RefSeq" id="XP_022954939.1"/>
    </source>
</evidence>
<sequence length="356" mass="40325">MSRFSNEMMQKDGNLIYPSPLSPFDVGTDSISNDSVPSSSSSSSSSSSFSRISPILLLVIVILAVIFFVSGLLHLLVRFLLKRSSPSIYHHSNRYTERPGSHTLQRQLQQLFRLHDSGLDQSFIDALPVFLYRDIMDLKEPFDCAVCLNEFSYHDRLRSLPICSHAFHINCIDTWLLSNSTCPLCRASLLSSNFPLENPNLDEILGRGNGSHWQPENPISGNHQKRVTTTIDESSREMRVFSVRLGKFKKINSEEEQEHEEQIEEEGESSNQNHLNARRCYSMGTYQYVVGDSDLQVMKEKLNPAIFQGNGEVEGKKISGRSNGESFSVSKIWQWSKKSGLPIPSSSNNQWRPEFV</sequence>
<evidence type="ECO:0000256" key="9">
    <source>
        <dbReference type="ARBA" id="ARBA00022786"/>
    </source>
</evidence>
<dbReference type="Gene3D" id="3.30.40.10">
    <property type="entry name" value="Zinc/RING finger domain, C3HC4 (zinc finger)"/>
    <property type="match status" value="1"/>
</dbReference>
<keyword evidence="7" id="KW-0479">Metal-binding</keyword>
<evidence type="ECO:0000313" key="18">
    <source>
        <dbReference type="Proteomes" id="UP000504609"/>
    </source>
</evidence>
<keyword evidence="11 16" id="KW-1133">Transmembrane helix</keyword>
<dbReference type="FunFam" id="3.30.40.10:FF:000187">
    <property type="entry name" value="E3 ubiquitin-protein ligase ATL6"/>
    <property type="match status" value="1"/>
</dbReference>
<feature type="transmembrane region" description="Helical" evidence="16">
    <location>
        <begin position="55"/>
        <end position="77"/>
    </location>
</feature>
<dbReference type="InterPro" id="IPR001841">
    <property type="entry name" value="Znf_RING"/>
</dbReference>
<dbReference type="AlphaFoldDB" id="A0A6J1GUG8"/>
<dbReference type="Pfam" id="PF13639">
    <property type="entry name" value="zf-RING_2"/>
    <property type="match status" value="1"/>
</dbReference>
<comment type="catalytic activity">
    <reaction evidence="1">
        <text>S-ubiquitinyl-[E2 ubiquitin-conjugating enzyme]-L-cysteine + [acceptor protein]-L-lysine = [E2 ubiquitin-conjugating enzyme]-L-cysteine + N(6)-ubiquitinyl-[acceptor protein]-L-lysine.</text>
        <dbReference type="EC" id="2.3.2.27"/>
    </reaction>
</comment>
<dbReference type="SMART" id="SM00184">
    <property type="entry name" value="RING"/>
    <property type="match status" value="1"/>
</dbReference>
<evidence type="ECO:0000259" key="17">
    <source>
        <dbReference type="PROSITE" id="PS50089"/>
    </source>
</evidence>
<evidence type="ECO:0000256" key="6">
    <source>
        <dbReference type="ARBA" id="ARBA00022692"/>
    </source>
</evidence>
<evidence type="ECO:0000256" key="8">
    <source>
        <dbReference type="ARBA" id="ARBA00022771"/>
    </source>
</evidence>
<evidence type="ECO:0000256" key="13">
    <source>
        <dbReference type="ARBA" id="ARBA00024209"/>
    </source>
</evidence>
<dbReference type="EC" id="2.3.2.27" evidence="4"/>
<proteinExistence type="inferred from homology"/>
<feature type="region of interest" description="Disordered" evidence="15">
    <location>
        <begin position="252"/>
        <end position="274"/>
    </location>
</feature>
<dbReference type="InterPro" id="IPR013083">
    <property type="entry name" value="Znf_RING/FYVE/PHD"/>
</dbReference>
<dbReference type="GO" id="GO:0016020">
    <property type="term" value="C:membrane"/>
    <property type="evidence" value="ECO:0007669"/>
    <property type="project" value="UniProtKB-SubCell"/>
</dbReference>
<evidence type="ECO:0000256" key="1">
    <source>
        <dbReference type="ARBA" id="ARBA00000900"/>
    </source>
</evidence>
<feature type="domain" description="RING-type" evidence="17">
    <location>
        <begin position="144"/>
        <end position="186"/>
    </location>
</feature>
<evidence type="ECO:0000256" key="3">
    <source>
        <dbReference type="ARBA" id="ARBA00004906"/>
    </source>
</evidence>
<dbReference type="Proteomes" id="UP000504609">
    <property type="component" value="Unplaced"/>
</dbReference>
<dbReference type="KEGG" id="cmos:111457046"/>
<dbReference type="GO" id="GO:0031625">
    <property type="term" value="F:ubiquitin protein ligase binding"/>
    <property type="evidence" value="ECO:0007669"/>
    <property type="project" value="TreeGrafter"/>
</dbReference>
<evidence type="ECO:0000256" key="15">
    <source>
        <dbReference type="SAM" id="MobiDB-lite"/>
    </source>
</evidence>
<protein>
    <recommendedName>
        <fullName evidence="4">RING-type E3 ubiquitin transferase</fullName>
        <ecNumber evidence="4">2.3.2.27</ecNumber>
    </recommendedName>
</protein>
<name>A0A6J1GUG8_CUCMO</name>
<evidence type="ECO:0000256" key="16">
    <source>
        <dbReference type="SAM" id="Phobius"/>
    </source>
</evidence>
<dbReference type="CDD" id="cd16461">
    <property type="entry name" value="RING-H2_EL5-like"/>
    <property type="match status" value="1"/>
</dbReference>
<keyword evidence="18" id="KW-1185">Reference proteome</keyword>
<evidence type="ECO:0000256" key="12">
    <source>
        <dbReference type="ARBA" id="ARBA00023136"/>
    </source>
</evidence>
<dbReference type="GO" id="GO:0008270">
    <property type="term" value="F:zinc ion binding"/>
    <property type="evidence" value="ECO:0007669"/>
    <property type="project" value="UniProtKB-KW"/>
</dbReference>
<dbReference type="GO" id="GO:0061630">
    <property type="term" value="F:ubiquitin protein ligase activity"/>
    <property type="evidence" value="ECO:0007669"/>
    <property type="project" value="UniProtKB-EC"/>
</dbReference>
<keyword evidence="12 16" id="KW-0472">Membrane</keyword>
<dbReference type="SUPFAM" id="SSF57850">
    <property type="entry name" value="RING/U-box"/>
    <property type="match status" value="1"/>
</dbReference>
<reference evidence="19" key="1">
    <citation type="submission" date="2025-08" db="UniProtKB">
        <authorList>
            <consortium name="RefSeq"/>
        </authorList>
    </citation>
    <scope>IDENTIFICATION</scope>
    <source>
        <tissue evidence="19">Young leaves</tissue>
    </source>
</reference>
<keyword evidence="6 16" id="KW-0812">Transmembrane</keyword>
<keyword evidence="8 14" id="KW-0863">Zinc-finger</keyword>
<evidence type="ECO:0000256" key="10">
    <source>
        <dbReference type="ARBA" id="ARBA00022833"/>
    </source>
</evidence>
<comment type="similarity">
    <text evidence="13">Belongs to the RING-type zinc finger family. ATL subfamily.</text>
</comment>
<dbReference type="PANTHER" id="PTHR45768">
    <property type="entry name" value="E3 UBIQUITIN-PROTEIN LIGASE RNF13-LIKE"/>
    <property type="match status" value="1"/>
</dbReference>